<feature type="transmembrane region" description="Helical" evidence="1">
    <location>
        <begin position="216"/>
        <end position="241"/>
    </location>
</feature>
<feature type="transmembrane region" description="Helical" evidence="1">
    <location>
        <begin position="253"/>
        <end position="273"/>
    </location>
</feature>
<dbReference type="Proteomes" id="UP001190700">
    <property type="component" value="Unassembled WGS sequence"/>
</dbReference>
<feature type="transmembrane region" description="Helical" evidence="1">
    <location>
        <begin position="141"/>
        <end position="165"/>
    </location>
</feature>
<keyword evidence="1" id="KW-1133">Transmembrane helix</keyword>
<proteinExistence type="predicted"/>
<keyword evidence="1" id="KW-0472">Membrane</keyword>
<organism evidence="2 3">
    <name type="scientific">Cymbomonas tetramitiformis</name>
    <dbReference type="NCBI Taxonomy" id="36881"/>
    <lineage>
        <taxon>Eukaryota</taxon>
        <taxon>Viridiplantae</taxon>
        <taxon>Chlorophyta</taxon>
        <taxon>Pyramimonadophyceae</taxon>
        <taxon>Pyramimonadales</taxon>
        <taxon>Pyramimonadaceae</taxon>
        <taxon>Cymbomonas</taxon>
    </lineage>
</organism>
<sequence length="362" mass="40644">MRPIENPNALSASNDLQDQIERRQVINQLRCRVHVQLYFDVLQSLSIFVTGMLYSIDGFLYYAALYHLIALFGMLVVYFIQFKTIMITVALVGSTLGLDVWCVAAATFSLYSCLHVNQEYGKAHVLWAAEPCGAHRLDSGLVFALVAAMTAYGILGSVVFIQNLLQLNKDGITARKTYYAVVSYAVIVVLVLLRIFQHFEMLAQNTTAFFLTWYIFLWSIVVEILFTGLAVSLLVVGGYWLKGLSWVCRIGAIAQYIAFVLDIFNAALGVAMLRAPQEDNQDHSRAVAYYFGRSQLREYHMGEMVLYVALSSAAVIPHFVLASSLMDKPIMTTTEESPNPDARPHTNHPMIISIKKPTKYRL</sequence>
<reference evidence="2 3" key="1">
    <citation type="journal article" date="2015" name="Genome Biol. Evol.">
        <title>Comparative Genomics of a Bacterivorous Green Alga Reveals Evolutionary Causalities and Consequences of Phago-Mixotrophic Mode of Nutrition.</title>
        <authorList>
            <person name="Burns J.A."/>
            <person name="Paasch A."/>
            <person name="Narechania A."/>
            <person name="Kim E."/>
        </authorList>
    </citation>
    <scope>NUCLEOTIDE SEQUENCE [LARGE SCALE GENOMIC DNA]</scope>
    <source>
        <strain evidence="2 3">PLY_AMNH</strain>
    </source>
</reference>
<evidence type="ECO:0000313" key="3">
    <source>
        <dbReference type="Proteomes" id="UP001190700"/>
    </source>
</evidence>
<comment type="caution">
    <text evidence="2">The sequence shown here is derived from an EMBL/GenBank/DDBJ whole genome shotgun (WGS) entry which is preliminary data.</text>
</comment>
<evidence type="ECO:0000313" key="2">
    <source>
        <dbReference type="EMBL" id="KAK3251028.1"/>
    </source>
</evidence>
<accession>A0AAE0CAX3</accession>
<keyword evidence="3" id="KW-1185">Reference proteome</keyword>
<feature type="transmembrane region" description="Helical" evidence="1">
    <location>
        <begin position="87"/>
        <end position="111"/>
    </location>
</feature>
<dbReference type="AlphaFoldDB" id="A0AAE0CAX3"/>
<dbReference type="EMBL" id="LGRX02026326">
    <property type="protein sequence ID" value="KAK3251028.1"/>
    <property type="molecule type" value="Genomic_DNA"/>
</dbReference>
<gene>
    <name evidence="2" type="ORF">CYMTET_39622</name>
</gene>
<protein>
    <submittedName>
        <fullName evidence="2">Uncharacterized protein</fullName>
    </submittedName>
</protein>
<keyword evidence="1" id="KW-0812">Transmembrane</keyword>
<name>A0AAE0CAX3_9CHLO</name>
<evidence type="ECO:0000256" key="1">
    <source>
        <dbReference type="SAM" id="Phobius"/>
    </source>
</evidence>
<feature type="transmembrane region" description="Helical" evidence="1">
    <location>
        <begin position="304"/>
        <end position="322"/>
    </location>
</feature>
<feature type="transmembrane region" description="Helical" evidence="1">
    <location>
        <begin position="177"/>
        <end position="196"/>
    </location>
</feature>
<feature type="transmembrane region" description="Helical" evidence="1">
    <location>
        <begin position="60"/>
        <end position="80"/>
    </location>
</feature>